<keyword evidence="8" id="KW-1185">Reference proteome</keyword>
<dbReference type="GO" id="GO:0016020">
    <property type="term" value="C:membrane"/>
    <property type="evidence" value="ECO:0007669"/>
    <property type="project" value="UniProtKB-SubCell"/>
</dbReference>
<protein>
    <recommendedName>
        <fullName evidence="6">ABC-2 type transporter transmembrane domain-containing protein</fullName>
    </recommendedName>
</protein>
<dbReference type="PANTHER" id="PTHR43229">
    <property type="entry name" value="NODULATION PROTEIN J"/>
    <property type="match status" value="1"/>
</dbReference>
<feature type="domain" description="ABC-2 type transporter transmembrane" evidence="6">
    <location>
        <begin position="14"/>
        <end position="208"/>
    </location>
</feature>
<organism evidence="7 8">
    <name type="scientific">Neolewinella lacunae</name>
    <dbReference type="NCBI Taxonomy" id="1517758"/>
    <lineage>
        <taxon>Bacteria</taxon>
        <taxon>Pseudomonadati</taxon>
        <taxon>Bacteroidota</taxon>
        <taxon>Saprospiria</taxon>
        <taxon>Saprospirales</taxon>
        <taxon>Lewinellaceae</taxon>
        <taxon>Neolewinella</taxon>
    </lineage>
</organism>
<feature type="transmembrane region" description="Helical" evidence="5">
    <location>
        <begin position="213"/>
        <end position="232"/>
    </location>
</feature>
<comment type="caution">
    <text evidence="7">The sequence shown here is derived from an EMBL/GenBank/DDBJ whole genome shotgun (WGS) entry which is preliminary data.</text>
</comment>
<keyword evidence="2 5" id="KW-0812">Transmembrane</keyword>
<dbReference type="Proteomes" id="UP000650081">
    <property type="component" value="Unassembled WGS sequence"/>
</dbReference>
<feature type="transmembrane region" description="Helical" evidence="5">
    <location>
        <begin position="167"/>
        <end position="183"/>
    </location>
</feature>
<evidence type="ECO:0000313" key="7">
    <source>
        <dbReference type="EMBL" id="MBC6994035.1"/>
    </source>
</evidence>
<evidence type="ECO:0000256" key="1">
    <source>
        <dbReference type="ARBA" id="ARBA00004141"/>
    </source>
</evidence>
<sequence>MRAIRVIGWSSYLQTLSFLRVKEALFFSLAFPIFLFLLFGYIWGGLDDLEYVEYLFTGILGMTIANDALYGFGPIVKNLRTNNLLKVIKCTPIPVMYHFTGLFLSRVSLMLFTYVLLLLTAGLTFSYLPTSEQVFLHLAGVALGSVTFALLSLLLTLPGRKGDENGFLNFLFFFMLFTCGAFFQISETSFLYSIASVLPLTHLVAFLRGETGVLLPLIAWMVVSFISFALLFRRTQVYR</sequence>
<evidence type="ECO:0000259" key="6">
    <source>
        <dbReference type="Pfam" id="PF01061"/>
    </source>
</evidence>
<dbReference type="EMBL" id="JACSIT010000085">
    <property type="protein sequence ID" value="MBC6994035.1"/>
    <property type="molecule type" value="Genomic_DNA"/>
</dbReference>
<evidence type="ECO:0000256" key="5">
    <source>
        <dbReference type="SAM" id="Phobius"/>
    </source>
</evidence>
<keyword evidence="3 5" id="KW-1133">Transmembrane helix</keyword>
<accession>A0A923PH91</accession>
<dbReference type="GO" id="GO:0140359">
    <property type="term" value="F:ABC-type transporter activity"/>
    <property type="evidence" value="ECO:0007669"/>
    <property type="project" value="InterPro"/>
</dbReference>
<dbReference type="RefSeq" id="WP_187466126.1">
    <property type="nucleotide sequence ID" value="NZ_JACSIT010000085.1"/>
</dbReference>
<feature type="transmembrane region" description="Helical" evidence="5">
    <location>
        <begin position="54"/>
        <end position="72"/>
    </location>
</feature>
<evidence type="ECO:0000313" key="8">
    <source>
        <dbReference type="Proteomes" id="UP000650081"/>
    </source>
</evidence>
<dbReference type="AlphaFoldDB" id="A0A923PH91"/>
<name>A0A923PH91_9BACT</name>
<keyword evidence="4 5" id="KW-0472">Membrane</keyword>
<gene>
    <name evidence="7" type="ORF">H9S92_07670</name>
</gene>
<evidence type="ECO:0000256" key="3">
    <source>
        <dbReference type="ARBA" id="ARBA00022989"/>
    </source>
</evidence>
<comment type="subcellular location">
    <subcellularLocation>
        <location evidence="1">Membrane</location>
        <topology evidence="1">Multi-pass membrane protein</topology>
    </subcellularLocation>
</comment>
<dbReference type="InterPro" id="IPR013525">
    <property type="entry name" value="ABC2_TM"/>
</dbReference>
<feature type="transmembrane region" description="Helical" evidence="5">
    <location>
        <begin position="135"/>
        <end position="155"/>
    </location>
</feature>
<evidence type="ECO:0000256" key="2">
    <source>
        <dbReference type="ARBA" id="ARBA00022692"/>
    </source>
</evidence>
<reference evidence="7" key="1">
    <citation type="submission" date="2020-08" db="EMBL/GenBank/DDBJ databases">
        <title>Lewinella bacteria from marine environments.</title>
        <authorList>
            <person name="Zhong Y."/>
        </authorList>
    </citation>
    <scope>NUCLEOTIDE SEQUENCE</scope>
    <source>
        <strain evidence="7">KCTC 42187</strain>
    </source>
</reference>
<evidence type="ECO:0000256" key="4">
    <source>
        <dbReference type="ARBA" id="ARBA00023136"/>
    </source>
</evidence>
<dbReference type="PANTHER" id="PTHR43229:SF2">
    <property type="entry name" value="NODULATION PROTEIN J"/>
    <property type="match status" value="1"/>
</dbReference>
<feature type="transmembrane region" description="Helical" evidence="5">
    <location>
        <begin position="24"/>
        <end position="42"/>
    </location>
</feature>
<proteinExistence type="predicted"/>
<feature type="transmembrane region" description="Helical" evidence="5">
    <location>
        <begin position="109"/>
        <end position="128"/>
    </location>
</feature>
<dbReference type="InterPro" id="IPR051784">
    <property type="entry name" value="Nod_factor_ABC_transporter"/>
</dbReference>
<dbReference type="Pfam" id="PF01061">
    <property type="entry name" value="ABC2_membrane"/>
    <property type="match status" value="1"/>
</dbReference>